<dbReference type="SFLD" id="SFLDS00029">
    <property type="entry name" value="Radical_SAM"/>
    <property type="match status" value="1"/>
</dbReference>
<evidence type="ECO:0000256" key="4">
    <source>
        <dbReference type="ARBA" id="ARBA00023014"/>
    </source>
</evidence>
<proteinExistence type="predicted"/>
<dbReference type="GO" id="GO:0051536">
    <property type="term" value="F:iron-sulfur cluster binding"/>
    <property type="evidence" value="ECO:0007669"/>
    <property type="project" value="UniProtKB-KW"/>
</dbReference>
<dbReference type="InterPro" id="IPR007197">
    <property type="entry name" value="rSAM"/>
</dbReference>
<dbReference type="Gene3D" id="3.20.20.70">
    <property type="entry name" value="Aldolase class I"/>
    <property type="match status" value="1"/>
</dbReference>
<gene>
    <name evidence="5" type="ORF">SDC9_11550</name>
</gene>
<keyword evidence="3" id="KW-0408">Iron</keyword>
<keyword evidence="4" id="KW-0411">Iron-sulfur</keyword>
<dbReference type="InterPro" id="IPR058240">
    <property type="entry name" value="rSAM_sf"/>
</dbReference>
<sequence>MPMFSEEVVSHKRGENGASLVYPVFSRRSEGLSLGVNLFPDRKRCNFDCPYCEVSHETTRTVFDIGNLNLAIKDFFERRYLRHWAGLPIKDICISGNGEPSLSPHLEAALELCAEYRRRFSSIAGASELVIITNSTGFLDPGVSELLARYVEREGLKIWAKLDSGSQDGFQALSRSAYRLDDIVDGIGRFARSWPVILQTMVCALNGEAPGTGEALAYAALLDRLLSLGAKIEAIQLYTIARTTADPSAQALSDGEMLAYAAMLGSHLGKKPSLRIFGRDGAIRAARE</sequence>
<dbReference type="SUPFAM" id="SSF102114">
    <property type="entry name" value="Radical SAM enzymes"/>
    <property type="match status" value="1"/>
</dbReference>
<keyword evidence="2" id="KW-0479">Metal-binding</keyword>
<dbReference type="InterPro" id="IPR013785">
    <property type="entry name" value="Aldolase_TIM"/>
</dbReference>
<dbReference type="AlphaFoldDB" id="A0A644TFY1"/>
<comment type="caution">
    <text evidence="5">The sequence shown here is derived from an EMBL/GenBank/DDBJ whole genome shotgun (WGS) entry which is preliminary data.</text>
</comment>
<accession>A0A644TFY1</accession>
<dbReference type="EMBL" id="VSSQ01000030">
    <property type="protein sequence ID" value="MPL65885.1"/>
    <property type="molecule type" value="Genomic_DNA"/>
</dbReference>
<protein>
    <recommendedName>
        <fullName evidence="6">Radical SAM core domain-containing protein</fullName>
    </recommendedName>
</protein>
<reference evidence="5" key="1">
    <citation type="submission" date="2019-08" db="EMBL/GenBank/DDBJ databases">
        <authorList>
            <person name="Kucharzyk K."/>
            <person name="Murdoch R.W."/>
            <person name="Higgins S."/>
            <person name="Loffler F."/>
        </authorList>
    </citation>
    <scope>NUCLEOTIDE SEQUENCE</scope>
</reference>
<name>A0A644TFY1_9ZZZZ</name>
<evidence type="ECO:0000256" key="2">
    <source>
        <dbReference type="ARBA" id="ARBA00022723"/>
    </source>
</evidence>
<evidence type="ECO:0000313" key="5">
    <source>
        <dbReference type="EMBL" id="MPL65885.1"/>
    </source>
</evidence>
<keyword evidence="1" id="KW-0949">S-adenosyl-L-methionine</keyword>
<organism evidence="5">
    <name type="scientific">bioreactor metagenome</name>
    <dbReference type="NCBI Taxonomy" id="1076179"/>
    <lineage>
        <taxon>unclassified sequences</taxon>
        <taxon>metagenomes</taxon>
        <taxon>ecological metagenomes</taxon>
    </lineage>
</organism>
<dbReference type="GO" id="GO:0003824">
    <property type="term" value="F:catalytic activity"/>
    <property type="evidence" value="ECO:0007669"/>
    <property type="project" value="InterPro"/>
</dbReference>
<evidence type="ECO:0000256" key="3">
    <source>
        <dbReference type="ARBA" id="ARBA00023004"/>
    </source>
</evidence>
<dbReference type="GO" id="GO:0046872">
    <property type="term" value="F:metal ion binding"/>
    <property type="evidence" value="ECO:0007669"/>
    <property type="project" value="UniProtKB-KW"/>
</dbReference>
<dbReference type="CDD" id="cd01335">
    <property type="entry name" value="Radical_SAM"/>
    <property type="match status" value="1"/>
</dbReference>
<evidence type="ECO:0008006" key="6">
    <source>
        <dbReference type="Google" id="ProtNLM"/>
    </source>
</evidence>
<evidence type="ECO:0000256" key="1">
    <source>
        <dbReference type="ARBA" id="ARBA00022691"/>
    </source>
</evidence>